<evidence type="ECO:0000256" key="1">
    <source>
        <dbReference type="SAM" id="Phobius"/>
    </source>
</evidence>
<feature type="transmembrane region" description="Helical" evidence="1">
    <location>
        <begin position="9"/>
        <end position="29"/>
    </location>
</feature>
<name>A0A2M6P2B6_9BACT</name>
<evidence type="ECO:0000313" key="3">
    <source>
        <dbReference type="Proteomes" id="UP000228528"/>
    </source>
</evidence>
<sequence length="185" mass="21097">MEKTDLKKIVSSLGVIFVIGAVFMLYTSFAENQENTSEQPEQYNALPETMPSDITMTWSKVSSERKGKGPPVITYHIANITSTGGDYTQQWTNNGREEKEEHTLTFSQSNLEQVYRQLQNNSFDAITTHPGEKGGDIVSVKISWDEGKEQRIIADNETQDIDTQWVDEFNQGTQRIEQFILNHMQ</sequence>
<comment type="caution">
    <text evidence="2">The sequence shown here is derived from an EMBL/GenBank/DDBJ whole genome shotgun (WGS) entry which is preliminary data.</text>
</comment>
<reference evidence="3" key="1">
    <citation type="submission" date="2017-09" db="EMBL/GenBank/DDBJ databases">
        <title>Depth-based differentiation of microbial function through sediment-hosted aquifers and enrichment of novel symbionts in the deep terrestrial subsurface.</title>
        <authorList>
            <person name="Probst A.J."/>
            <person name="Ladd B."/>
            <person name="Jarett J.K."/>
            <person name="Geller-Mcgrath D.E."/>
            <person name="Sieber C.M.K."/>
            <person name="Emerson J.B."/>
            <person name="Anantharaman K."/>
            <person name="Thomas B.C."/>
            <person name="Malmstrom R."/>
            <person name="Stieglmeier M."/>
            <person name="Klingl A."/>
            <person name="Woyke T."/>
            <person name="Ryan C.M."/>
            <person name="Banfield J.F."/>
        </authorList>
    </citation>
    <scope>NUCLEOTIDE SEQUENCE [LARGE SCALE GENOMIC DNA]</scope>
</reference>
<keyword evidence="1" id="KW-0472">Membrane</keyword>
<organism evidence="2 3">
    <name type="scientific">Candidatus Magasanikbacteria bacterium CG10_big_fil_rev_8_21_14_0_10_38_6</name>
    <dbReference type="NCBI Taxonomy" id="1974647"/>
    <lineage>
        <taxon>Bacteria</taxon>
        <taxon>Candidatus Magasanikiibacteriota</taxon>
    </lineage>
</organism>
<evidence type="ECO:0000313" key="2">
    <source>
        <dbReference type="EMBL" id="PIR77699.1"/>
    </source>
</evidence>
<gene>
    <name evidence="2" type="ORF">COU30_01020</name>
</gene>
<dbReference type="EMBL" id="PFBW01000044">
    <property type="protein sequence ID" value="PIR77699.1"/>
    <property type="molecule type" value="Genomic_DNA"/>
</dbReference>
<dbReference type="AlphaFoldDB" id="A0A2M6P2B6"/>
<dbReference type="Proteomes" id="UP000228528">
    <property type="component" value="Unassembled WGS sequence"/>
</dbReference>
<protein>
    <submittedName>
        <fullName evidence="2">Uncharacterized protein</fullName>
    </submittedName>
</protein>
<accession>A0A2M6P2B6</accession>
<proteinExistence type="predicted"/>
<keyword evidence="1" id="KW-0812">Transmembrane</keyword>
<keyword evidence="1" id="KW-1133">Transmembrane helix</keyword>